<dbReference type="OrthoDB" id="2013972at2759"/>
<organism evidence="1 2">
    <name type="scientific">Ambispora gerdemannii</name>
    <dbReference type="NCBI Taxonomy" id="144530"/>
    <lineage>
        <taxon>Eukaryota</taxon>
        <taxon>Fungi</taxon>
        <taxon>Fungi incertae sedis</taxon>
        <taxon>Mucoromycota</taxon>
        <taxon>Glomeromycotina</taxon>
        <taxon>Glomeromycetes</taxon>
        <taxon>Archaeosporales</taxon>
        <taxon>Ambisporaceae</taxon>
        <taxon>Ambispora</taxon>
    </lineage>
</organism>
<evidence type="ECO:0000313" key="1">
    <source>
        <dbReference type="EMBL" id="CAG8701709.1"/>
    </source>
</evidence>
<reference evidence="1" key="1">
    <citation type="submission" date="2021-06" db="EMBL/GenBank/DDBJ databases">
        <authorList>
            <person name="Kallberg Y."/>
            <person name="Tangrot J."/>
            <person name="Rosling A."/>
        </authorList>
    </citation>
    <scope>NUCLEOTIDE SEQUENCE</scope>
    <source>
        <strain evidence="1">MT106</strain>
    </source>
</reference>
<accession>A0A9N9N5A5</accession>
<protein>
    <submittedName>
        <fullName evidence="1">7012_t:CDS:1</fullName>
    </submittedName>
</protein>
<name>A0A9N9N5A5_9GLOM</name>
<proteinExistence type="predicted"/>
<feature type="non-terminal residue" evidence="1">
    <location>
        <position position="108"/>
    </location>
</feature>
<dbReference type="AlphaFoldDB" id="A0A9N9N5A5"/>
<evidence type="ECO:0000313" key="2">
    <source>
        <dbReference type="Proteomes" id="UP000789831"/>
    </source>
</evidence>
<comment type="caution">
    <text evidence="1">The sequence shown here is derived from an EMBL/GenBank/DDBJ whole genome shotgun (WGS) entry which is preliminary data.</text>
</comment>
<gene>
    <name evidence="1" type="ORF">AGERDE_LOCUS13543</name>
</gene>
<sequence length="108" mass="11876">KIHNPGPIAKKLSDAVQQLLISNGVNPKIYSQIPKIMADTNEFGSIKSRETITPLGNWQKTSQGIKALEDIAAGLKSLQAALKVVLGVDNHEYEEMLKQFIIEGSNYK</sequence>
<keyword evidence="2" id="KW-1185">Reference proteome</keyword>
<dbReference type="Proteomes" id="UP000789831">
    <property type="component" value="Unassembled WGS sequence"/>
</dbReference>
<dbReference type="EMBL" id="CAJVPL010018352">
    <property type="protein sequence ID" value="CAG8701709.1"/>
    <property type="molecule type" value="Genomic_DNA"/>
</dbReference>
<feature type="non-terminal residue" evidence="1">
    <location>
        <position position="1"/>
    </location>
</feature>